<dbReference type="SUPFAM" id="SSF52540">
    <property type="entry name" value="P-loop containing nucleoside triphosphate hydrolases"/>
    <property type="match status" value="1"/>
</dbReference>
<dbReference type="Pfam" id="PF00005">
    <property type="entry name" value="ABC_tran"/>
    <property type="match status" value="1"/>
</dbReference>
<evidence type="ECO:0000256" key="2">
    <source>
        <dbReference type="ARBA" id="ARBA00022448"/>
    </source>
</evidence>
<dbReference type="InterPro" id="IPR003439">
    <property type="entry name" value="ABC_transporter-like_ATP-bd"/>
</dbReference>
<feature type="domain" description="ABC transporter" evidence="5">
    <location>
        <begin position="2"/>
        <end position="229"/>
    </location>
</feature>
<protein>
    <submittedName>
        <fullName evidence="6">ABC transporter ATP-binding protein</fullName>
    </submittedName>
</protein>
<keyword evidence="4 6" id="KW-0067">ATP-binding</keyword>
<dbReference type="AlphaFoldDB" id="A0A3M2M188"/>
<evidence type="ECO:0000313" key="7">
    <source>
        <dbReference type="Proteomes" id="UP000282674"/>
    </source>
</evidence>
<comment type="caution">
    <text evidence="6">The sequence shown here is derived from an EMBL/GenBank/DDBJ whole genome shotgun (WGS) entry which is preliminary data.</text>
</comment>
<comment type="similarity">
    <text evidence="1">Belongs to the ABC transporter superfamily.</text>
</comment>
<evidence type="ECO:0000256" key="1">
    <source>
        <dbReference type="ARBA" id="ARBA00005417"/>
    </source>
</evidence>
<dbReference type="InterPro" id="IPR027417">
    <property type="entry name" value="P-loop_NTPase"/>
</dbReference>
<dbReference type="GO" id="GO:0016887">
    <property type="term" value="F:ATP hydrolysis activity"/>
    <property type="evidence" value="ECO:0007669"/>
    <property type="project" value="InterPro"/>
</dbReference>
<dbReference type="SMART" id="SM00382">
    <property type="entry name" value="AAA"/>
    <property type="match status" value="1"/>
</dbReference>
<dbReference type="EMBL" id="RFFG01000026">
    <property type="protein sequence ID" value="RMI43296.1"/>
    <property type="molecule type" value="Genomic_DNA"/>
</dbReference>
<organism evidence="6 7">
    <name type="scientific">Actinomadura harenae</name>
    <dbReference type="NCBI Taxonomy" id="2483351"/>
    <lineage>
        <taxon>Bacteria</taxon>
        <taxon>Bacillati</taxon>
        <taxon>Actinomycetota</taxon>
        <taxon>Actinomycetes</taxon>
        <taxon>Streptosporangiales</taxon>
        <taxon>Thermomonosporaceae</taxon>
        <taxon>Actinomadura</taxon>
    </lineage>
</organism>
<sequence>MIRAAGLSKRYGRRPAVVDLAFSVEAGQVCALLGPNGAGKTSTMRMLVGLSTPDTGTAELLGDKVALGAPALHRAGVLIDGPAFVPHLSGLRNLRLLWSAAGHHWPPPALDDALDLAGLGPAIDRRAKSYSMGMKQRLMLAQALMRDPDVLILDEPANGLDPAEVRALREHLTTRAAGGAAVLVSSHQLAEVQQLATHVVVMNHGHLVDAGPLDRLTGAADDAYRIEVDDTAGAANALRPLTGVTTVTAHDDAITVTAPGVPSRDLVQALVTAGVGVTSVNRADRSLEDAFLTMTRGDDDHAAR</sequence>
<keyword evidence="7" id="KW-1185">Reference proteome</keyword>
<gene>
    <name evidence="6" type="ORF">EBO15_16575</name>
</gene>
<dbReference type="GO" id="GO:0005524">
    <property type="term" value="F:ATP binding"/>
    <property type="evidence" value="ECO:0007669"/>
    <property type="project" value="UniProtKB-KW"/>
</dbReference>
<dbReference type="InterPro" id="IPR003593">
    <property type="entry name" value="AAA+_ATPase"/>
</dbReference>
<evidence type="ECO:0000259" key="5">
    <source>
        <dbReference type="PROSITE" id="PS50893"/>
    </source>
</evidence>
<evidence type="ECO:0000256" key="4">
    <source>
        <dbReference type="ARBA" id="ARBA00022840"/>
    </source>
</evidence>
<dbReference type="PANTHER" id="PTHR43335">
    <property type="entry name" value="ABC TRANSPORTER, ATP-BINDING PROTEIN"/>
    <property type="match status" value="1"/>
</dbReference>
<reference evidence="6 7" key="1">
    <citation type="submission" date="2018-10" db="EMBL/GenBank/DDBJ databases">
        <title>Isolation from soil.</title>
        <authorList>
            <person name="Hu J."/>
        </authorList>
    </citation>
    <scope>NUCLEOTIDE SEQUENCE [LARGE SCALE GENOMIC DNA]</scope>
    <source>
        <strain evidence="6 7">NEAU-Ht49</strain>
    </source>
</reference>
<dbReference type="PANTHER" id="PTHR43335:SF4">
    <property type="entry name" value="ABC TRANSPORTER, ATP-BINDING PROTEIN"/>
    <property type="match status" value="1"/>
</dbReference>
<proteinExistence type="inferred from homology"/>
<dbReference type="Proteomes" id="UP000282674">
    <property type="component" value="Unassembled WGS sequence"/>
</dbReference>
<name>A0A3M2M188_9ACTN</name>
<keyword evidence="3" id="KW-0547">Nucleotide-binding</keyword>
<accession>A0A3M2M188</accession>
<keyword evidence="2" id="KW-0813">Transport</keyword>
<evidence type="ECO:0000256" key="3">
    <source>
        <dbReference type="ARBA" id="ARBA00022741"/>
    </source>
</evidence>
<dbReference type="Gene3D" id="3.40.50.300">
    <property type="entry name" value="P-loop containing nucleotide triphosphate hydrolases"/>
    <property type="match status" value="1"/>
</dbReference>
<dbReference type="PROSITE" id="PS50893">
    <property type="entry name" value="ABC_TRANSPORTER_2"/>
    <property type="match status" value="1"/>
</dbReference>
<evidence type="ECO:0000313" key="6">
    <source>
        <dbReference type="EMBL" id="RMI43296.1"/>
    </source>
</evidence>